<dbReference type="InterPro" id="IPR044135">
    <property type="entry name" value="Met-tRNA-FMT_C"/>
</dbReference>
<dbReference type="InterPro" id="IPR005794">
    <property type="entry name" value="Fmt"/>
</dbReference>
<evidence type="ECO:0000256" key="4">
    <source>
        <dbReference type="ARBA" id="ARBA00016014"/>
    </source>
</evidence>
<evidence type="ECO:0000256" key="7">
    <source>
        <dbReference type="ARBA" id="ARBA00048558"/>
    </source>
</evidence>
<dbReference type="InterPro" id="IPR041711">
    <property type="entry name" value="Met-tRNA-FMT_N"/>
</dbReference>
<comment type="catalytic activity">
    <reaction evidence="7 8">
        <text>L-methionyl-tRNA(fMet) + (6R)-10-formyltetrahydrofolate = N-formyl-L-methionyl-tRNA(fMet) + (6S)-5,6,7,8-tetrahydrofolate + H(+)</text>
        <dbReference type="Rhea" id="RHEA:24380"/>
        <dbReference type="Rhea" id="RHEA-COMP:9952"/>
        <dbReference type="Rhea" id="RHEA-COMP:9953"/>
        <dbReference type="ChEBI" id="CHEBI:15378"/>
        <dbReference type="ChEBI" id="CHEBI:57453"/>
        <dbReference type="ChEBI" id="CHEBI:78530"/>
        <dbReference type="ChEBI" id="CHEBI:78844"/>
        <dbReference type="ChEBI" id="CHEBI:195366"/>
        <dbReference type="EC" id="2.1.2.9"/>
    </reaction>
</comment>
<dbReference type="RefSeq" id="WP_029910800.1">
    <property type="nucleotide sequence ID" value="NZ_AP020335.1"/>
</dbReference>
<feature type="domain" description="Formyl transferase N-terminal" evidence="9">
    <location>
        <begin position="6"/>
        <end position="184"/>
    </location>
</feature>
<evidence type="ECO:0000256" key="3">
    <source>
        <dbReference type="ARBA" id="ARBA00012261"/>
    </source>
</evidence>
<dbReference type="InterPro" id="IPR002376">
    <property type="entry name" value="Formyl_transf_N"/>
</dbReference>
<evidence type="ECO:0000256" key="1">
    <source>
        <dbReference type="ARBA" id="ARBA00002606"/>
    </source>
</evidence>
<organism evidence="11 12">
    <name type="scientific">Hydrogenovibrio marinus</name>
    <dbReference type="NCBI Taxonomy" id="28885"/>
    <lineage>
        <taxon>Bacteria</taxon>
        <taxon>Pseudomonadati</taxon>
        <taxon>Pseudomonadota</taxon>
        <taxon>Gammaproteobacteria</taxon>
        <taxon>Thiotrichales</taxon>
        <taxon>Piscirickettsiaceae</taxon>
        <taxon>Hydrogenovibrio</taxon>
    </lineage>
</organism>
<comment type="caution">
    <text evidence="11">The sequence shown here is derived from an EMBL/GenBank/DDBJ whole genome shotgun (WGS) entry which is preliminary data.</text>
</comment>
<dbReference type="PROSITE" id="PS00373">
    <property type="entry name" value="GART"/>
    <property type="match status" value="1"/>
</dbReference>
<dbReference type="InterPro" id="IPR005793">
    <property type="entry name" value="Formyl_trans_C"/>
</dbReference>
<dbReference type="InterPro" id="IPR001555">
    <property type="entry name" value="GART_AS"/>
</dbReference>
<dbReference type="InterPro" id="IPR037022">
    <property type="entry name" value="Formyl_trans_C_sf"/>
</dbReference>
<dbReference type="Pfam" id="PF02911">
    <property type="entry name" value="Formyl_trans_C"/>
    <property type="match status" value="1"/>
</dbReference>
<dbReference type="Gene3D" id="3.10.25.10">
    <property type="entry name" value="Formyl transferase, C-terminal domain"/>
    <property type="match status" value="1"/>
</dbReference>
<comment type="similarity">
    <text evidence="2 8">Belongs to the Fmt family.</text>
</comment>
<dbReference type="HAMAP" id="MF_00182">
    <property type="entry name" value="Formyl_trans"/>
    <property type="match status" value="1"/>
</dbReference>
<evidence type="ECO:0000259" key="10">
    <source>
        <dbReference type="Pfam" id="PF02911"/>
    </source>
</evidence>
<protein>
    <recommendedName>
        <fullName evidence="4 8">Methionyl-tRNA formyltransferase</fullName>
        <ecNumber evidence="3 8">2.1.2.9</ecNumber>
    </recommendedName>
</protein>
<evidence type="ECO:0000256" key="6">
    <source>
        <dbReference type="ARBA" id="ARBA00022917"/>
    </source>
</evidence>
<evidence type="ECO:0000256" key="8">
    <source>
        <dbReference type="HAMAP-Rule" id="MF_00182"/>
    </source>
</evidence>
<dbReference type="Gene3D" id="3.40.50.170">
    <property type="entry name" value="Formyl transferase, N-terminal domain"/>
    <property type="match status" value="1"/>
</dbReference>
<dbReference type="FunFam" id="3.40.50.12230:FF:000001">
    <property type="entry name" value="Methionyl-tRNA formyltransferase"/>
    <property type="match status" value="1"/>
</dbReference>
<dbReference type="PANTHER" id="PTHR11138:SF5">
    <property type="entry name" value="METHIONYL-TRNA FORMYLTRANSFERASE, MITOCHONDRIAL"/>
    <property type="match status" value="1"/>
</dbReference>
<reference evidence="11 12" key="1">
    <citation type="submission" date="2014-04" db="EMBL/GenBank/DDBJ databases">
        <title>Draft genome sequence of Hydrogenovibrio marinus MH-110, a model organism for aerobic H2 metabolism.</title>
        <authorList>
            <person name="Cha H.J."/>
            <person name="Jo B.H."/>
            <person name="Hwang B.H."/>
        </authorList>
    </citation>
    <scope>NUCLEOTIDE SEQUENCE [LARGE SCALE GENOMIC DNA]</scope>
    <source>
        <strain evidence="11 12">MH-110</strain>
    </source>
</reference>
<keyword evidence="12" id="KW-1185">Reference proteome</keyword>
<dbReference type="GO" id="GO:0004479">
    <property type="term" value="F:methionyl-tRNA formyltransferase activity"/>
    <property type="evidence" value="ECO:0007669"/>
    <property type="project" value="UniProtKB-UniRule"/>
</dbReference>
<dbReference type="FunFam" id="3.40.50.170:FF:000003">
    <property type="entry name" value="Methionyl-tRNA formyltransferase"/>
    <property type="match status" value="1"/>
</dbReference>
<accession>A0A067A0G7</accession>
<dbReference type="SUPFAM" id="SSF50486">
    <property type="entry name" value="FMT C-terminal domain-like"/>
    <property type="match status" value="1"/>
</dbReference>
<feature type="binding site" evidence="8">
    <location>
        <begin position="113"/>
        <end position="116"/>
    </location>
    <ligand>
        <name>(6S)-5,6,7,8-tetrahydrofolate</name>
        <dbReference type="ChEBI" id="CHEBI:57453"/>
    </ligand>
</feature>
<dbReference type="PANTHER" id="PTHR11138">
    <property type="entry name" value="METHIONYL-TRNA FORMYLTRANSFERASE"/>
    <property type="match status" value="1"/>
</dbReference>
<dbReference type="STRING" id="28885.EI16_06045"/>
<keyword evidence="6 8" id="KW-0648">Protein biosynthesis</keyword>
<gene>
    <name evidence="8 11" type="primary">fmt</name>
    <name evidence="11" type="ORF">EI16_06045</name>
</gene>
<dbReference type="InterPro" id="IPR036477">
    <property type="entry name" value="Formyl_transf_N_sf"/>
</dbReference>
<dbReference type="EMBL" id="JMIU01000001">
    <property type="protein sequence ID" value="KDN95855.1"/>
    <property type="molecule type" value="Genomic_DNA"/>
</dbReference>
<dbReference type="CDD" id="cd08704">
    <property type="entry name" value="Met_tRNA_FMT_C"/>
    <property type="match status" value="1"/>
</dbReference>
<feature type="domain" description="Formyl transferase C-terminal" evidence="10">
    <location>
        <begin position="207"/>
        <end position="312"/>
    </location>
</feature>
<dbReference type="SUPFAM" id="SSF53328">
    <property type="entry name" value="Formyltransferase"/>
    <property type="match status" value="1"/>
</dbReference>
<dbReference type="Proteomes" id="UP000027341">
    <property type="component" value="Unassembled WGS sequence"/>
</dbReference>
<keyword evidence="5 8" id="KW-0808">Transferase</keyword>
<dbReference type="InterPro" id="IPR011034">
    <property type="entry name" value="Formyl_transferase-like_C_sf"/>
</dbReference>
<dbReference type="GO" id="GO:0005829">
    <property type="term" value="C:cytosol"/>
    <property type="evidence" value="ECO:0007669"/>
    <property type="project" value="TreeGrafter"/>
</dbReference>
<dbReference type="CDD" id="cd08646">
    <property type="entry name" value="FMT_core_Met-tRNA-FMT_N"/>
    <property type="match status" value="1"/>
</dbReference>
<proteinExistence type="inferred from homology"/>
<evidence type="ECO:0000256" key="2">
    <source>
        <dbReference type="ARBA" id="ARBA00010699"/>
    </source>
</evidence>
<dbReference type="Pfam" id="PF00551">
    <property type="entry name" value="Formyl_trans_N"/>
    <property type="match status" value="1"/>
</dbReference>
<comment type="function">
    <text evidence="1 8">Attaches a formyl group to the free amino group of methionyl-tRNA(fMet). The formyl group appears to play a dual role in the initiator identity of N-formylmethionyl-tRNA by promoting its recognition by IF2 and preventing the misappropriation of this tRNA by the elongation apparatus.</text>
</comment>
<name>A0A067A0G7_HYDMR</name>
<evidence type="ECO:0000259" key="9">
    <source>
        <dbReference type="Pfam" id="PF00551"/>
    </source>
</evidence>
<dbReference type="AlphaFoldDB" id="A0A067A0G7"/>
<dbReference type="NCBIfam" id="TIGR00460">
    <property type="entry name" value="fmt"/>
    <property type="match status" value="1"/>
</dbReference>
<evidence type="ECO:0000313" key="12">
    <source>
        <dbReference type="Proteomes" id="UP000027341"/>
    </source>
</evidence>
<evidence type="ECO:0000313" key="11">
    <source>
        <dbReference type="EMBL" id="KDN95855.1"/>
    </source>
</evidence>
<sequence length="325" mass="35234">MTQPLRIVFAGTPDFSVAPLKRLMASEHDVIAVYTQPDRPAGRGQKLTASPVKQAAIEFDIPVYQPQTLRSEDAQAELAALNADVMIVVAYGLILPKAVLDMPRFGCLNIHASLLPRWRGAAPIQRAIESGDAESGVTIMQMDVGLDTGDMLTTLSTPITAEDTAQTLHDRLSKLGCDALIQTLTDIQNNALNPIKQDDSLVTYAEKLNKAEAKVDWQQDAEVIQRKVQAFNPWPVAFTQYQGQPLRIWQAKALSEDEMRNLPGWGNSTAPGEVVQVAKTGVDVAAGTGVLRITQLQPSGKKAMAAYDFAQARNLVGEIFGATSE</sequence>
<dbReference type="EC" id="2.1.2.9" evidence="3 8"/>
<evidence type="ECO:0000256" key="5">
    <source>
        <dbReference type="ARBA" id="ARBA00022679"/>
    </source>
</evidence>